<keyword evidence="4" id="KW-1185">Reference proteome</keyword>
<dbReference type="PANTHER" id="PTHR42886">
    <property type="entry name" value="RE40534P-RELATED"/>
    <property type="match status" value="1"/>
</dbReference>
<proteinExistence type="inferred from homology"/>
<gene>
    <name evidence="3" type="ORF">G7Z17_g11795</name>
</gene>
<evidence type="ECO:0000259" key="2">
    <source>
        <dbReference type="Pfam" id="PF00561"/>
    </source>
</evidence>
<feature type="domain" description="AB hydrolase-1" evidence="2">
    <location>
        <begin position="119"/>
        <end position="241"/>
    </location>
</feature>
<dbReference type="AlphaFoldDB" id="A0A9P5LB99"/>
<dbReference type="Gene3D" id="3.40.50.1820">
    <property type="entry name" value="alpha/beta hydrolase"/>
    <property type="match status" value="1"/>
</dbReference>
<dbReference type="PANTHER" id="PTHR42886:SF29">
    <property type="entry name" value="PUMMELIG, ISOFORM A"/>
    <property type="match status" value="1"/>
</dbReference>
<dbReference type="OrthoDB" id="7457040at2759"/>
<dbReference type="Proteomes" id="UP000722485">
    <property type="component" value="Unassembled WGS sequence"/>
</dbReference>
<name>A0A9P5LB99_9HYPO</name>
<accession>A0A9P5LB99</accession>
<evidence type="ECO:0000313" key="3">
    <source>
        <dbReference type="EMBL" id="KAF7542198.1"/>
    </source>
</evidence>
<dbReference type="GO" id="GO:0005743">
    <property type="term" value="C:mitochondrial inner membrane"/>
    <property type="evidence" value="ECO:0007669"/>
    <property type="project" value="TreeGrafter"/>
</dbReference>
<dbReference type="InterPro" id="IPR029058">
    <property type="entry name" value="AB_hydrolase_fold"/>
</dbReference>
<dbReference type="GO" id="GO:0006654">
    <property type="term" value="P:phosphatidic acid biosynthetic process"/>
    <property type="evidence" value="ECO:0007669"/>
    <property type="project" value="TreeGrafter"/>
</dbReference>
<dbReference type="GO" id="GO:0055088">
    <property type="term" value="P:lipid homeostasis"/>
    <property type="evidence" value="ECO:0007669"/>
    <property type="project" value="TreeGrafter"/>
</dbReference>
<dbReference type="SUPFAM" id="SSF53474">
    <property type="entry name" value="alpha/beta-Hydrolases"/>
    <property type="match status" value="1"/>
</dbReference>
<dbReference type="GO" id="GO:0004623">
    <property type="term" value="F:phospholipase A2 activity"/>
    <property type="evidence" value="ECO:0007669"/>
    <property type="project" value="TreeGrafter"/>
</dbReference>
<protein>
    <recommendedName>
        <fullName evidence="2">AB hydrolase-1 domain-containing protein</fullName>
    </recommendedName>
</protein>
<dbReference type="GO" id="GO:0035965">
    <property type="term" value="P:cardiolipin acyl-chain remodeling"/>
    <property type="evidence" value="ECO:0007669"/>
    <property type="project" value="TreeGrafter"/>
</dbReference>
<dbReference type="GO" id="GO:0042171">
    <property type="term" value="F:lysophosphatidic acid acyltransferase activity"/>
    <property type="evidence" value="ECO:0007669"/>
    <property type="project" value="TreeGrafter"/>
</dbReference>
<dbReference type="EMBL" id="JAANBB010000471">
    <property type="protein sequence ID" value="KAF7542198.1"/>
    <property type="molecule type" value="Genomic_DNA"/>
</dbReference>
<organism evidence="3 4">
    <name type="scientific">Cylindrodendrum hubeiense</name>
    <dbReference type="NCBI Taxonomy" id="595255"/>
    <lineage>
        <taxon>Eukaryota</taxon>
        <taxon>Fungi</taxon>
        <taxon>Dikarya</taxon>
        <taxon>Ascomycota</taxon>
        <taxon>Pezizomycotina</taxon>
        <taxon>Sordariomycetes</taxon>
        <taxon>Hypocreomycetidae</taxon>
        <taxon>Hypocreales</taxon>
        <taxon>Nectriaceae</taxon>
        <taxon>Cylindrodendrum</taxon>
    </lineage>
</organism>
<dbReference type="Pfam" id="PF00561">
    <property type="entry name" value="Abhydrolase_1"/>
    <property type="match status" value="1"/>
</dbReference>
<reference evidence="3" key="1">
    <citation type="submission" date="2020-03" db="EMBL/GenBank/DDBJ databases">
        <title>Draft Genome Sequence of Cylindrodendrum hubeiense.</title>
        <authorList>
            <person name="Buettner E."/>
            <person name="Kellner H."/>
        </authorList>
    </citation>
    <scope>NUCLEOTIDE SEQUENCE</scope>
    <source>
        <strain evidence="3">IHI 201604</strain>
    </source>
</reference>
<sequence>MSVAVSSAQLPDAIATQHQVERAQQAQARLTGPLFPLNSKKATSQWWSSLSPEAAERNVLNLIPYIEEDTGVATSLHRTKKPDPYGARVWRQSMVQLSGKNRGLNELSITRLGEEVEQTVVMVHGYGAGLGFFYKNFEPMSRTRGRKLYALDMLGMGNSKRPSFKIRATQKEEQTIEAENWFIDALEEWRIARNIKSFVLLGHSLGGYLSVSYALKYPGHVKKLILVSPAGISEDPYAINTSQSTTGSTVDQVSIHDQQMSDTSSNGTDHTEGSAQLKPLPGWLVCLWNANISPFSFIRMTGPLGPKLVSGWTHRRFNHLPSEDFQILHDYSFSIFRQKGSGEYALPYILAPGAHARRPIIRRIQEVGRQPVYTDSDKRINETGIPIVFMYGDNDWMDVDGGQAAVEKVNHFRLEALRHGTNGLQKNYCGEAKLIIIPDAGHNLYLDNHEEFNRVICKELEEIKAL</sequence>
<evidence type="ECO:0000256" key="1">
    <source>
        <dbReference type="ARBA" id="ARBA00038097"/>
    </source>
</evidence>
<comment type="caution">
    <text evidence="3">The sequence shown here is derived from an EMBL/GenBank/DDBJ whole genome shotgun (WGS) entry which is preliminary data.</text>
</comment>
<evidence type="ECO:0000313" key="4">
    <source>
        <dbReference type="Proteomes" id="UP000722485"/>
    </source>
</evidence>
<comment type="similarity">
    <text evidence="1">Belongs to the peptidase S33 family. ABHD4/ABHD5 subfamily.</text>
</comment>
<dbReference type="InterPro" id="IPR000073">
    <property type="entry name" value="AB_hydrolase_1"/>
</dbReference>